<evidence type="ECO:0000313" key="10">
    <source>
        <dbReference type="Proteomes" id="UP000317093"/>
    </source>
</evidence>
<evidence type="ECO:0000256" key="4">
    <source>
        <dbReference type="ARBA" id="ARBA00022475"/>
    </source>
</evidence>
<accession>A0A518AZW4</accession>
<feature type="transmembrane region" description="Helical" evidence="8">
    <location>
        <begin position="548"/>
        <end position="569"/>
    </location>
</feature>
<feature type="transmembrane region" description="Helical" evidence="8">
    <location>
        <begin position="581"/>
        <end position="598"/>
    </location>
</feature>
<comment type="subcellular location">
    <subcellularLocation>
        <location evidence="1">Cell membrane</location>
        <topology evidence="1">Multi-pass membrane protein</topology>
    </subcellularLocation>
</comment>
<feature type="transmembrane region" description="Helical" evidence="8">
    <location>
        <begin position="366"/>
        <end position="389"/>
    </location>
</feature>
<feature type="transmembrane region" description="Helical" evidence="8">
    <location>
        <begin position="207"/>
        <end position="229"/>
    </location>
</feature>
<keyword evidence="3" id="KW-0813">Transport</keyword>
<comment type="similarity">
    <text evidence="2">Belongs to the binding-protein-dependent transport system permease family. FecCD subfamily.</text>
</comment>
<name>A0A518AZW4_9BACT</name>
<keyword evidence="7 8" id="KW-0472">Membrane</keyword>
<dbReference type="AlphaFoldDB" id="A0A518AZW4"/>
<feature type="transmembrane region" description="Helical" evidence="8">
    <location>
        <begin position="249"/>
        <end position="276"/>
    </location>
</feature>
<proteinExistence type="inferred from homology"/>
<feature type="transmembrane region" description="Helical" evidence="8">
    <location>
        <begin position="288"/>
        <end position="308"/>
    </location>
</feature>
<dbReference type="Pfam" id="PF01032">
    <property type="entry name" value="FecCD"/>
    <property type="match status" value="2"/>
</dbReference>
<keyword evidence="5 8" id="KW-0812">Transmembrane</keyword>
<organism evidence="9 10">
    <name type="scientific">Kolteria novifilia</name>
    <dbReference type="NCBI Taxonomy" id="2527975"/>
    <lineage>
        <taxon>Bacteria</taxon>
        <taxon>Pseudomonadati</taxon>
        <taxon>Planctomycetota</taxon>
        <taxon>Planctomycetia</taxon>
        <taxon>Kolteriales</taxon>
        <taxon>Kolteriaceae</taxon>
        <taxon>Kolteria</taxon>
    </lineage>
</organism>
<feature type="transmembrane region" description="Helical" evidence="8">
    <location>
        <begin position="320"/>
        <end position="338"/>
    </location>
</feature>
<dbReference type="InterPro" id="IPR000522">
    <property type="entry name" value="ABC_transptr_permease_BtuC"/>
</dbReference>
<sequence>MSVFQTVSPTDDSKRVSRYVVMLLGGTAAILVVFASSLVVGTTPISLGTVAESMWRYDTANSAHLVARDVRLPRAILALLVGGSLAAAGAVMQGVTRNPLAGPSIMGLSGGAALANLAAMIAIPSLSYNGSIVASLLGATCGYLSVLGVACLAPGGFSPTRITLAGAVTSSLYTALTQGLVIAFAMSGSMMYWTVGGITNVTWDQVVAMAPCFVVGLVGVFCLAPNITILSLGNEVAIGLGQQSRAIRVWASLFVLLLTGGAVAVAGPVAFVGLMVPHLCRGLCGADYRRLIPMAALCGAALTGFADLASRTVLGHGSELPLGIVTAPIGAPCFVWLIRARTRNRLDGGRPSGGSIPSVPWPATRAFAVLGLFLLLGVVSGFQLGYIHYSPWTILKSFVGFGGVEENLVLWSFRFPRVAFAILVGGGIAVSGAIMQGVLKNDLAEPGLLGVSAGSSLAITLSLGTLGYSVLASVFILPLAAITGSVATMLLVCLLCSSGQHSSPRLLLTGVAVGSAISAISLFASMQLNSEARSFAIAYSAGSLNGAGWNYVIALAVWLGVLVPCAWLASPTLNVLRLGDLVATGLGIRVSIGALVLLSLAVAIGASCVAFAGSIWFLGLIAPHIARRLIGANHSLLIPASALVGAVLLILADVVGTNAIPYTEIPAGIMVSAIGAPYFLYLLTRR</sequence>
<keyword evidence="4" id="KW-1003">Cell membrane</keyword>
<evidence type="ECO:0000256" key="8">
    <source>
        <dbReference type="SAM" id="Phobius"/>
    </source>
</evidence>
<feature type="transmembrane region" description="Helical" evidence="8">
    <location>
        <begin position="72"/>
        <end position="92"/>
    </location>
</feature>
<evidence type="ECO:0000256" key="2">
    <source>
        <dbReference type="ARBA" id="ARBA00007935"/>
    </source>
</evidence>
<feature type="transmembrane region" description="Helical" evidence="8">
    <location>
        <begin position="104"/>
        <end position="126"/>
    </location>
</feature>
<feature type="transmembrane region" description="Helical" evidence="8">
    <location>
        <begin position="474"/>
        <end position="494"/>
    </location>
</feature>
<dbReference type="CDD" id="cd06550">
    <property type="entry name" value="TM_ABC_iron-siderophores_like"/>
    <property type="match status" value="2"/>
</dbReference>
<keyword evidence="6 8" id="KW-1133">Transmembrane helix</keyword>
<dbReference type="Gene3D" id="1.10.3470.10">
    <property type="entry name" value="ABC transporter involved in vitamin B12 uptake, BtuC"/>
    <property type="match status" value="2"/>
</dbReference>
<evidence type="ECO:0000256" key="1">
    <source>
        <dbReference type="ARBA" id="ARBA00004651"/>
    </source>
</evidence>
<feature type="transmembrane region" description="Helical" evidence="8">
    <location>
        <begin position="20"/>
        <end position="51"/>
    </location>
</feature>
<dbReference type="KEGG" id="knv:Pan216_11000"/>
<feature type="transmembrane region" description="Helical" evidence="8">
    <location>
        <begin position="447"/>
        <end position="468"/>
    </location>
</feature>
<dbReference type="GO" id="GO:0005886">
    <property type="term" value="C:plasma membrane"/>
    <property type="evidence" value="ECO:0007669"/>
    <property type="project" value="UniProtKB-SubCell"/>
</dbReference>
<dbReference type="SUPFAM" id="SSF81345">
    <property type="entry name" value="ABC transporter involved in vitamin B12 uptake, BtuC"/>
    <property type="match status" value="2"/>
</dbReference>
<feature type="transmembrane region" description="Helical" evidence="8">
    <location>
        <begin position="637"/>
        <end position="659"/>
    </location>
</feature>
<dbReference type="PANTHER" id="PTHR30472:SF1">
    <property type="entry name" value="FE(3+) DICITRATE TRANSPORT SYSTEM PERMEASE PROTEIN FECC-RELATED"/>
    <property type="match status" value="1"/>
</dbReference>
<evidence type="ECO:0000256" key="3">
    <source>
        <dbReference type="ARBA" id="ARBA00022448"/>
    </source>
</evidence>
<dbReference type="GO" id="GO:0022857">
    <property type="term" value="F:transmembrane transporter activity"/>
    <property type="evidence" value="ECO:0007669"/>
    <property type="project" value="InterPro"/>
</dbReference>
<evidence type="ECO:0000256" key="6">
    <source>
        <dbReference type="ARBA" id="ARBA00022989"/>
    </source>
</evidence>
<dbReference type="RefSeq" id="WP_419193281.1">
    <property type="nucleotide sequence ID" value="NZ_CP036279.1"/>
</dbReference>
<gene>
    <name evidence="9" type="primary">feuB</name>
    <name evidence="9" type="ORF">Pan216_11000</name>
</gene>
<feature type="transmembrane region" description="Helical" evidence="8">
    <location>
        <begin position="175"/>
        <end position="195"/>
    </location>
</feature>
<keyword evidence="10" id="KW-1185">Reference proteome</keyword>
<dbReference type="Proteomes" id="UP000317093">
    <property type="component" value="Chromosome"/>
</dbReference>
<feature type="transmembrane region" description="Helical" evidence="8">
    <location>
        <begin position="506"/>
        <end position="528"/>
    </location>
</feature>
<dbReference type="PANTHER" id="PTHR30472">
    <property type="entry name" value="FERRIC ENTEROBACTIN TRANSPORT SYSTEM PERMEASE PROTEIN"/>
    <property type="match status" value="1"/>
</dbReference>
<feature type="transmembrane region" description="Helical" evidence="8">
    <location>
        <begin position="133"/>
        <end position="155"/>
    </location>
</feature>
<protein>
    <submittedName>
        <fullName evidence="9">Iron-uptake system permease protein FeuB</fullName>
    </submittedName>
</protein>
<feature type="transmembrane region" description="Helical" evidence="8">
    <location>
        <begin position="665"/>
        <end position="683"/>
    </location>
</feature>
<dbReference type="EMBL" id="CP036279">
    <property type="protein sequence ID" value="QDU60261.1"/>
    <property type="molecule type" value="Genomic_DNA"/>
</dbReference>
<dbReference type="InterPro" id="IPR037294">
    <property type="entry name" value="ABC_BtuC-like"/>
</dbReference>
<evidence type="ECO:0000313" key="9">
    <source>
        <dbReference type="EMBL" id="QDU60261.1"/>
    </source>
</evidence>
<reference evidence="9 10" key="1">
    <citation type="submission" date="2019-02" db="EMBL/GenBank/DDBJ databases">
        <title>Deep-cultivation of Planctomycetes and their phenomic and genomic characterization uncovers novel biology.</title>
        <authorList>
            <person name="Wiegand S."/>
            <person name="Jogler M."/>
            <person name="Boedeker C."/>
            <person name="Pinto D."/>
            <person name="Vollmers J."/>
            <person name="Rivas-Marin E."/>
            <person name="Kohn T."/>
            <person name="Peeters S.H."/>
            <person name="Heuer A."/>
            <person name="Rast P."/>
            <person name="Oberbeckmann S."/>
            <person name="Bunk B."/>
            <person name="Jeske O."/>
            <person name="Meyerdierks A."/>
            <person name="Storesund J.E."/>
            <person name="Kallscheuer N."/>
            <person name="Luecker S."/>
            <person name="Lage O.M."/>
            <person name="Pohl T."/>
            <person name="Merkel B.J."/>
            <person name="Hornburger P."/>
            <person name="Mueller R.-W."/>
            <person name="Bruemmer F."/>
            <person name="Labrenz M."/>
            <person name="Spormann A.M."/>
            <person name="Op den Camp H."/>
            <person name="Overmann J."/>
            <person name="Amann R."/>
            <person name="Jetten M.S.M."/>
            <person name="Mascher T."/>
            <person name="Medema M.H."/>
            <person name="Devos D.P."/>
            <person name="Kaster A.-K."/>
            <person name="Ovreas L."/>
            <person name="Rohde M."/>
            <person name="Galperin M.Y."/>
            <person name="Jogler C."/>
        </authorList>
    </citation>
    <scope>NUCLEOTIDE SEQUENCE [LARGE SCALE GENOMIC DNA]</scope>
    <source>
        <strain evidence="9 10">Pan216</strain>
    </source>
</reference>
<evidence type="ECO:0000256" key="5">
    <source>
        <dbReference type="ARBA" id="ARBA00022692"/>
    </source>
</evidence>
<evidence type="ECO:0000256" key="7">
    <source>
        <dbReference type="ARBA" id="ARBA00023136"/>
    </source>
</evidence>
<feature type="transmembrane region" description="Helical" evidence="8">
    <location>
        <begin position="604"/>
        <end position="625"/>
    </location>
</feature>
<dbReference type="GO" id="GO:0033214">
    <property type="term" value="P:siderophore-iron import into cell"/>
    <property type="evidence" value="ECO:0007669"/>
    <property type="project" value="TreeGrafter"/>
</dbReference>
<feature type="transmembrane region" description="Helical" evidence="8">
    <location>
        <begin position="418"/>
        <end position="435"/>
    </location>
</feature>